<evidence type="ECO:0000256" key="2">
    <source>
        <dbReference type="ARBA" id="ARBA00022723"/>
    </source>
</evidence>
<evidence type="ECO:0000259" key="6">
    <source>
        <dbReference type="Pfam" id="PF00557"/>
    </source>
</evidence>
<dbReference type="InterPro" id="IPR001131">
    <property type="entry name" value="Peptidase_M24B_aminopep-P_CS"/>
</dbReference>
<dbReference type="PANTHER" id="PTHR46112">
    <property type="entry name" value="AMINOPEPTIDASE"/>
    <property type="match status" value="1"/>
</dbReference>
<keyword evidence="9" id="KW-1185">Reference proteome</keyword>
<dbReference type="EC" id="3.4.13.9" evidence="8"/>
<dbReference type="SUPFAM" id="SSF55920">
    <property type="entry name" value="Creatinase/aminopeptidase"/>
    <property type="match status" value="1"/>
</dbReference>
<dbReference type="OrthoDB" id="9806388at2"/>
<dbReference type="Pfam" id="PF00557">
    <property type="entry name" value="Peptidase_M24"/>
    <property type="match status" value="1"/>
</dbReference>
<keyword evidence="1" id="KW-0645">Protease</keyword>
<comment type="caution">
    <text evidence="8">The sequence shown here is derived from an EMBL/GenBank/DDBJ whole genome shotgun (WGS) entry which is preliminary data.</text>
</comment>
<evidence type="ECO:0000256" key="5">
    <source>
        <dbReference type="RuleBase" id="RU000590"/>
    </source>
</evidence>
<dbReference type="EMBL" id="LPUY01000092">
    <property type="protein sequence ID" value="KUP91646.1"/>
    <property type="molecule type" value="Genomic_DNA"/>
</dbReference>
<proteinExistence type="inferred from homology"/>
<dbReference type="GO" id="GO:0046872">
    <property type="term" value="F:metal ion binding"/>
    <property type="evidence" value="ECO:0007669"/>
    <property type="project" value="UniProtKB-KW"/>
</dbReference>
<dbReference type="RefSeq" id="WP_068246761.1">
    <property type="nucleotide sequence ID" value="NZ_LPUY01000092.1"/>
</dbReference>
<dbReference type="PROSITE" id="PS00491">
    <property type="entry name" value="PROLINE_PEPTIDASE"/>
    <property type="match status" value="1"/>
</dbReference>
<evidence type="ECO:0000313" key="8">
    <source>
        <dbReference type="EMBL" id="KUP91646.1"/>
    </source>
</evidence>
<protein>
    <submittedName>
        <fullName evidence="8">Xaa-Pro dipeptidase</fullName>
        <ecNumber evidence="8">3.4.13.9</ecNumber>
    </submittedName>
</protein>
<dbReference type="InterPro" id="IPR000587">
    <property type="entry name" value="Creatinase_N"/>
</dbReference>
<evidence type="ECO:0000313" key="9">
    <source>
        <dbReference type="Proteomes" id="UP000068382"/>
    </source>
</evidence>
<keyword evidence="3 8" id="KW-0378">Hydrolase</keyword>
<gene>
    <name evidence="8" type="primary">pepQ_2</name>
    <name evidence="8" type="ORF">TRIHO_35320</name>
</gene>
<dbReference type="InterPro" id="IPR050659">
    <property type="entry name" value="Peptidase_M24B"/>
</dbReference>
<dbReference type="InterPro" id="IPR000994">
    <property type="entry name" value="Pept_M24"/>
</dbReference>
<dbReference type="GO" id="GO:0102009">
    <property type="term" value="F:proline dipeptidase activity"/>
    <property type="evidence" value="ECO:0007669"/>
    <property type="project" value="UniProtKB-EC"/>
</dbReference>
<comment type="similarity">
    <text evidence="5">Belongs to the peptidase M24B family.</text>
</comment>
<dbReference type="GO" id="GO:0008237">
    <property type="term" value="F:metallopeptidase activity"/>
    <property type="evidence" value="ECO:0007669"/>
    <property type="project" value="UniProtKB-KW"/>
</dbReference>
<keyword evidence="4" id="KW-0482">Metalloprotease</keyword>
<evidence type="ECO:0000256" key="3">
    <source>
        <dbReference type="ARBA" id="ARBA00022801"/>
    </source>
</evidence>
<evidence type="ECO:0000256" key="4">
    <source>
        <dbReference type="ARBA" id="ARBA00023049"/>
    </source>
</evidence>
<keyword evidence="8" id="KW-0224">Dipeptidase</keyword>
<dbReference type="Proteomes" id="UP000068382">
    <property type="component" value="Unassembled WGS sequence"/>
</dbReference>
<accession>A0A132BTW9</accession>
<feature type="domain" description="Creatinase N-terminal" evidence="7">
    <location>
        <begin position="10"/>
        <end position="102"/>
    </location>
</feature>
<evidence type="ECO:0000259" key="7">
    <source>
        <dbReference type="Pfam" id="PF01321"/>
    </source>
</evidence>
<dbReference type="AlphaFoldDB" id="A0A132BTW9"/>
<dbReference type="InterPro" id="IPR036005">
    <property type="entry name" value="Creatinase/aminopeptidase-like"/>
</dbReference>
<sequence length="369" mass="39497">MTTFALTETRLAALRARMAATQTDLVALGPSSHMAWLTGVHPHGDERPVMLLVSQDYAGFLMPALNAAAARADTALPFHAWRDDDGPEAALSELLAACDATGSGLSVVLDETMRTDFALRLLDALDGPRRRFTEDTVGLLRAAKDDAEFRAIKKAHLINDRAVKAAFAALKVGITEQEVVEIIKSSYQDAGATLVFCSICFGASAGFPHHYPGATRLEDNMAVLIDTGCRIDGYPSDMTRSGFFGTPDETYTEVFDVVEAAVQAALAVAKPGARAADVDKAARDVIAAAGYGANFLHRTGHGLGIDIHEPPYIAGNSDGVLEEGNVFSIEPGIYLEGQFGVRLEEIVILRPEGAEIFSEMPRDMVRCGQ</sequence>
<dbReference type="InterPro" id="IPR029149">
    <property type="entry name" value="Creatin/AminoP/Spt16_N"/>
</dbReference>
<dbReference type="PANTHER" id="PTHR46112:SF9">
    <property type="entry name" value="XAA-PRO AMINOPEPTIDASE"/>
    <property type="match status" value="1"/>
</dbReference>
<dbReference type="Pfam" id="PF01321">
    <property type="entry name" value="Creatinase_N"/>
    <property type="match status" value="1"/>
</dbReference>
<dbReference type="Gene3D" id="3.40.350.10">
    <property type="entry name" value="Creatinase/prolidase N-terminal domain"/>
    <property type="match status" value="1"/>
</dbReference>
<feature type="domain" description="Peptidase M24" evidence="6">
    <location>
        <begin position="151"/>
        <end position="349"/>
    </location>
</feature>
<reference evidence="8 9" key="1">
    <citation type="submission" date="2015-12" db="EMBL/GenBank/DDBJ databases">
        <title>Genome sequence of the marine Rhodobacteraceae strain O3.65, Candidatus Tritonibacter horizontis.</title>
        <authorList>
            <person name="Poehlein A."/>
            <person name="Giebel H.A."/>
            <person name="Voget S."/>
            <person name="Brinkhoff T."/>
        </authorList>
    </citation>
    <scope>NUCLEOTIDE SEQUENCE [LARGE SCALE GENOMIC DNA]</scope>
    <source>
        <strain evidence="8 9">O3.65</strain>
    </source>
</reference>
<keyword evidence="2 5" id="KW-0479">Metal-binding</keyword>
<dbReference type="PATRIC" id="fig|1768241.3.peg.3686"/>
<dbReference type="Gene3D" id="3.90.230.10">
    <property type="entry name" value="Creatinase/methionine aminopeptidase superfamily"/>
    <property type="match status" value="1"/>
</dbReference>
<evidence type="ECO:0000256" key="1">
    <source>
        <dbReference type="ARBA" id="ARBA00022670"/>
    </source>
</evidence>
<dbReference type="GO" id="GO:0006508">
    <property type="term" value="P:proteolysis"/>
    <property type="evidence" value="ECO:0007669"/>
    <property type="project" value="UniProtKB-KW"/>
</dbReference>
<dbReference type="SUPFAM" id="SSF53092">
    <property type="entry name" value="Creatinase/prolidase N-terminal domain"/>
    <property type="match status" value="1"/>
</dbReference>
<name>A0A132BTW9_9RHOB</name>
<organism evidence="8 9">
    <name type="scientific">Tritonibacter horizontis</name>
    <dbReference type="NCBI Taxonomy" id="1768241"/>
    <lineage>
        <taxon>Bacteria</taxon>
        <taxon>Pseudomonadati</taxon>
        <taxon>Pseudomonadota</taxon>
        <taxon>Alphaproteobacteria</taxon>
        <taxon>Rhodobacterales</taxon>
        <taxon>Paracoccaceae</taxon>
        <taxon>Tritonibacter</taxon>
    </lineage>
</organism>